<dbReference type="STRING" id="300112.A0A4S2KPL2"/>
<feature type="region of interest" description="Disordered" evidence="2">
    <location>
        <begin position="9"/>
        <end position="52"/>
    </location>
</feature>
<dbReference type="AlphaFoldDB" id="A0A4S2KPL2"/>
<evidence type="ECO:0000256" key="2">
    <source>
        <dbReference type="SAM" id="MobiDB-lite"/>
    </source>
</evidence>
<name>A0A4S2KPL2_9HYME</name>
<feature type="coiled-coil region" evidence="1">
    <location>
        <begin position="62"/>
        <end position="122"/>
    </location>
</feature>
<dbReference type="Proteomes" id="UP000310200">
    <property type="component" value="Unassembled WGS sequence"/>
</dbReference>
<comment type="caution">
    <text evidence="3">The sequence shown here is derived from an EMBL/GenBank/DDBJ whole genome shotgun (WGS) entry which is preliminary data.</text>
</comment>
<organism evidence="3 4">
    <name type="scientific">Temnothorax longispinosus</name>
    <dbReference type="NCBI Taxonomy" id="300112"/>
    <lineage>
        <taxon>Eukaryota</taxon>
        <taxon>Metazoa</taxon>
        <taxon>Ecdysozoa</taxon>
        <taxon>Arthropoda</taxon>
        <taxon>Hexapoda</taxon>
        <taxon>Insecta</taxon>
        <taxon>Pterygota</taxon>
        <taxon>Neoptera</taxon>
        <taxon>Endopterygota</taxon>
        <taxon>Hymenoptera</taxon>
        <taxon>Apocrita</taxon>
        <taxon>Aculeata</taxon>
        <taxon>Formicoidea</taxon>
        <taxon>Formicidae</taxon>
        <taxon>Myrmicinae</taxon>
        <taxon>Temnothorax</taxon>
    </lineage>
</organism>
<evidence type="ECO:0000313" key="3">
    <source>
        <dbReference type="EMBL" id="TGZ49959.1"/>
    </source>
</evidence>
<protein>
    <submittedName>
        <fullName evidence="3">Uncharacterized protein</fullName>
    </submittedName>
</protein>
<feature type="compositionally biased region" description="Basic and acidic residues" evidence="2">
    <location>
        <begin position="41"/>
        <end position="52"/>
    </location>
</feature>
<sequence length="392" mass="46118">MRVRVVAKFGESLEGNERGNKTVRTSPGIDKSKEGVGAAGKKREEKGDLSVTKKDEEDGALLAILREIRDEMRDLLRNEMRERMSVLEKRWRKKEERIEERMDKIKGRLSKIERRSENITKEATGGKMDEFVGKVAEMFRKRERNMKEKKNNLAIRGLHKEENKSLIDTAETFLEKELCAKAGVKKMRSTGKEKREMIIVEMDCWESKDNIIKEKKKLGSRKIFIDHDLTFEDRQVQRRIKEGAWKEKTDGKWVKIGYRKLEMAAKFGDENQQVVVFKMTIGKQHEWRRDKDFWNYIVGFDYIGLCETWLEDKGWDRIKDRLPETHSWKNINAVRERRKGRAKGGLLIGIDLGTTFDKVDKEELNKIMERTGEIYQGMRNVVRINNHTTSKF</sequence>
<evidence type="ECO:0000313" key="4">
    <source>
        <dbReference type="Proteomes" id="UP000310200"/>
    </source>
</evidence>
<keyword evidence="1" id="KW-0175">Coiled coil</keyword>
<keyword evidence="4" id="KW-1185">Reference proteome</keyword>
<evidence type="ECO:0000256" key="1">
    <source>
        <dbReference type="SAM" id="Coils"/>
    </source>
</evidence>
<dbReference type="EMBL" id="QBLH01002063">
    <property type="protein sequence ID" value="TGZ49959.1"/>
    <property type="molecule type" value="Genomic_DNA"/>
</dbReference>
<gene>
    <name evidence="3" type="ORF">DBV15_12499</name>
</gene>
<accession>A0A4S2KPL2</accession>
<proteinExistence type="predicted"/>
<reference evidence="3 4" key="1">
    <citation type="journal article" date="2019" name="Philos. Trans. R. Soc. Lond., B, Biol. Sci.">
        <title>Ant behaviour and brain gene expression of defending hosts depend on the ecological success of the intruding social parasite.</title>
        <authorList>
            <person name="Kaur R."/>
            <person name="Stoldt M."/>
            <person name="Jongepier E."/>
            <person name="Feldmeyer B."/>
            <person name="Menzel F."/>
            <person name="Bornberg-Bauer E."/>
            <person name="Foitzik S."/>
        </authorList>
    </citation>
    <scope>NUCLEOTIDE SEQUENCE [LARGE SCALE GENOMIC DNA]</scope>
    <source>
        <tissue evidence="3">Whole body</tissue>
    </source>
</reference>